<comment type="caution">
    <text evidence="4">The sequence shown here is derived from an EMBL/GenBank/DDBJ whole genome shotgun (WGS) entry which is preliminary data.</text>
</comment>
<feature type="region of interest" description="Disordered" evidence="2">
    <location>
        <begin position="209"/>
        <end position="250"/>
    </location>
</feature>
<evidence type="ECO:0000256" key="2">
    <source>
        <dbReference type="SAM" id="MobiDB-lite"/>
    </source>
</evidence>
<evidence type="ECO:0000313" key="5">
    <source>
        <dbReference type="Proteomes" id="UP000593568"/>
    </source>
</evidence>
<dbReference type="Proteomes" id="UP000593568">
    <property type="component" value="Unassembled WGS sequence"/>
</dbReference>
<feature type="region of interest" description="Disordered" evidence="2">
    <location>
        <begin position="147"/>
        <end position="189"/>
    </location>
</feature>
<evidence type="ECO:0000256" key="3">
    <source>
        <dbReference type="SAM" id="Phobius"/>
    </source>
</evidence>
<evidence type="ECO:0000313" key="4">
    <source>
        <dbReference type="EMBL" id="MBA0767970.1"/>
    </source>
</evidence>
<reference evidence="4 5" key="1">
    <citation type="journal article" date="2019" name="Genome Biol. Evol.">
        <title>Insights into the evolution of the New World diploid cottons (Gossypium, subgenus Houzingenia) based on genome sequencing.</title>
        <authorList>
            <person name="Grover C.E."/>
            <person name="Arick M.A. 2nd"/>
            <person name="Thrash A."/>
            <person name="Conover J.L."/>
            <person name="Sanders W.S."/>
            <person name="Peterson D.G."/>
            <person name="Frelichowski J.E."/>
            <person name="Scheffler J.A."/>
            <person name="Scheffler B.E."/>
            <person name="Wendel J.F."/>
        </authorList>
    </citation>
    <scope>NUCLEOTIDE SEQUENCE [LARGE SCALE GENOMIC DNA]</scope>
    <source>
        <strain evidence="4">8</strain>
        <tissue evidence="4">Leaf</tissue>
    </source>
</reference>
<organism evidence="4 5">
    <name type="scientific">Gossypium trilobum</name>
    <dbReference type="NCBI Taxonomy" id="34281"/>
    <lineage>
        <taxon>Eukaryota</taxon>
        <taxon>Viridiplantae</taxon>
        <taxon>Streptophyta</taxon>
        <taxon>Embryophyta</taxon>
        <taxon>Tracheophyta</taxon>
        <taxon>Spermatophyta</taxon>
        <taxon>Magnoliopsida</taxon>
        <taxon>eudicotyledons</taxon>
        <taxon>Gunneridae</taxon>
        <taxon>Pentapetalae</taxon>
        <taxon>rosids</taxon>
        <taxon>malvids</taxon>
        <taxon>Malvales</taxon>
        <taxon>Malvaceae</taxon>
        <taxon>Malvoideae</taxon>
        <taxon>Gossypium</taxon>
    </lineage>
</organism>
<keyword evidence="3" id="KW-0812">Transmembrane</keyword>
<keyword evidence="3" id="KW-1133">Transmembrane helix</keyword>
<proteinExistence type="predicted"/>
<name>A0A7J9E4Q6_9ROSI</name>
<dbReference type="PANTHER" id="PTHR33701:SF2">
    <property type="entry name" value="TRANSMEMBRANE PROTEIN"/>
    <property type="match status" value="1"/>
</dbReference>
<feature type="coiled-coil region" evidence="1">
    <location>
        <begin position="103"/>
        <end position="137"/>
    </location>
</feature>
<dbReference type="AlphaFoldDB" id="A0A7J9E4Q6"/>
<keyword evidence="5" id="KW-1185">Reference proteome</keyword>
<accession>A0A7J9E4Q6</accession>
<gene>
    <name evidence="4" type="ORF">Gotri_016815</name>
</gene>
<feature type="transmembrane region" description="Helical" evidence="3">
    <location>
        <begin position="32"/>
        <end position="59"/>
    </location>
</feature>
<keyword evidence="1" id="KW-0175">Coiled coil</keyword>
<sequence>MVITDPDEPTSLACICNITDNRMELGEMGQAFPFPLLLLLLHIEAMAYFASIFFSFFFLQAASEKMERDEGLRTLECLRGRLLAERQASKTAKEDAELMGNKVIELEKKLKEETKVMNKAEKRLKLLSKKLESLKLVPSLEESEHPAAVSCVSSTSSSGTKNPERTASKSQNAVPGISKNMEENASDTTTSIPSFKISFSRENSFSSLENSSFKSSSVHEDPKVDDTRTSSSSLKASTMEIDMNGRNEKYEDDDYVDNSLALVPLILPETKVAPQIKVVSRSIGEVLDTLRQAKGRIQSSMERRQMIRVGPS</sequence>
<keyword evidence="3" id="KW-0472">Membrane</keyword>
<feature type="compositionally biased region" description="Basic and acidic residues" evidence="2">
    <location>
        <begin position="217"/>
        <end position="228"/>
    </location>
</feature>
<dbReference type="PANTHER" id="PTHR33701">
    <property type="entry name" value="TRANSMEMBRANE PROTEIN"/>
    <property type="match status" value="1"/>
</dbReference>
<dbReference type="EMBL" id="JABEZW010000006">
    <property type="protein sequence ID" value="MBA0767970.1"/>
    <property type="molecule type" value="Genomic_DNA"/>
</dbReference>
<evidence type="ECO:0000256" key="1">
    <source>
        <dbReference type="SAM" id="Coils"/>
    </source>
</evidence>
<protein>
    <submittedName>
        <fullName evidence="4">Uncharacterized protein</fullName>
    </submittedName>
</protein>
<feature type="compositionally biased region" description="Low complexity" evidence="2">
    <location>
        <begin position="149"/>
        <end position="158"/>
    </location>
</feature>